<proteinExistence type="inferred from homology"/>
<dbReference type="InterPro" id="IPR022816">
    <property type="entry name" value="Condensin_barren_su2"/>
</dbReference>
<evidence type="ECO:0000256" key="3">
    <source>
        <dbReference type="ARBA" id="ARBA00009471"/>
    </source>
</evidence>
<evidence type="ECO:0000256" key="7">
    <source>
        <dbReference type="ARBA" id="ARBA00022618"/>
    </source>
</evidence>
<keyword evidence="7" id="KW-0132">Cell division</keyword>
<keyword evidence="6" id="KW-0963">Cytoplasm</keyword>
<dbReference type="GO" id="GO:0007076">
    <property type="term" value="P:mitotic chromosome condensation"/>
    <property type="evidence" value="ECO:0007669"/>
    <property type="project" value="InterPro"/>
</dbReference>
<dbReference type="GO" id="GO:0003682">
    <property type="term" value="F:chromatin binding"/>
    <property type="evidence" value="ECO:0007669"/>
    <property type="project" value="TreeGrafter"/>
</dbReference>
<dbReference type="WBParaSite" id="PSAMB.scaffold1571size29863.g13938.t1">
    <property type="protein sequence ID" value="PSAMB.scaffold1571size29863.g13938.t1"/>
    <property type="gene ID" value="PSAMB.scaffold1571size29863.g13938"/>
</dbReference>
<organism evidence="12 13">
    <name type="scientific">Plectus sambesii</name>
    <dbReference type="NCBI Taxonomy" id="2011161"/>
    <lineage>
        <taxon>Eukaryota</taxon>
        <taxon>Metazoa</taxon>
        <taxon>Ecdysozoa</taxon>
        <taxon>Nematoda</taxon>
        <taxon>Chromadorea</taxon>
        <taxon>Plectida</taxon>
        <taxon>Plectina</taxon>
        <taxon>Plectoidea</taxon>
        <taxon>Plectidae</taxon>
        <taxon>Plectus</taxon>
    </lineage>
</organism>
<dbReference type="GO" id="GO:0051301">
    <property type="term" value="P:cell division"/>
    <property type="evidence" value="ECO:0007669"/>
    <property type="project" value="UniProtKB-KW"/>
</dbReference>
<feature type="region of interest" description="Disordered" evidence="11">
    <location>
        <begin position="161"/>
        <end position="191"/>
    </location>
</feature>
<dbReference type="Proteomes" id="UP000887566">
    <property type="component" value="Unplaced"/>
</dbReference>
<dbReference type="Pfam" id="PF05786">
    <property type="entry name" value="Cnd2"/>
    <property type="match status" value="1"/>
</dbReference>
<feature type="compositionally biased region" description="Acidic residues" evidence="11">
    <location>
        <begin position="161"/>
        <end position="171"/>
    </location>
</feature>
<comment type="similarity">
    <text evidence="3">Belongs to the CND2 (condensin subunit 2) family.</text>
</comment>
<evidence type="ECO:0000256" key="2">
    <source>
        <dbReference type="ARBA" id="ARBA00004496"/>
    </source>
</evidence>
<keyword evidence="5" id="KW-0158">Chromosome</keyword>
<accession>A0A914V5L2</accession>
<feature type="region of interest" description="Disordered" evidence="11">
    <location>
        <begin position="51"/>
        <end position="83"/>
    </location>
</feature>
<dbReference type="GO" id="GO:0005737">
    <property type="term" value="C:cytoplasm"/>
    <property type="evidence" value="ECO:0007669"/>
    <property type="project" value="UniProtKB-SubCell"/>
</dbReference>
<evidence type="ECO:0000256" key="1">
    <source>
        <dbReference type="ARBA" id="ARBA00004286"/>
    </source>
</evidence>
<evidence type="ECO:0000256" key="5">
    <source>
        <dbReference type="ARBA" id="ARBA00022454"/>
    </source>
</evidence>
<evidence type="ECO:0000256" key="10">
    <source>
        <dbReference type="ARBA" id="ARBA00023306"/>
    </source>
</evidence>
<sequence>MTMRLEEDDMNENEEGETRAPSHRADDYKRRRTLRLPATLDQLNMLATELNEDDDDDGNQLPDRQPLFQDSPRVVKQGSSVGPSHHQIVGMLEMSAKNKITTKNAFDLKLIDVLKDAVKNETFSHAGSLLDASAKIYSYRVDKTHQDAYRVLSNLGKEDTIEENEGAEDDGLGGTAAQQKRPKRKHKSTATIESNARAITLTSTDVDYEDDALFRKTVAQFDEGASTGLLMNQTLSAGDGQHILLHCISAPERTDFIAADDPLVDADLKIIGGKGPTQSQSQSSSQDPNDNFSLGDNKTFADLCQRLPEKVSKSSAADLTVPITFVIFLHLCNEHTLELKQEPGETNDFKITQG</sequence>
<keyword evidence="12" id="KW-1185">Reference proteome</keyword>
<name>A0A914V5L2_9BILA</name>
<reference evidence="13" key="1">
    <citation type="submission" date="2022-11" db="UniProtKB">
        <authorList>
            <consortium name="WormBaseParasite"/>
        </authorList>
    </citation>
    <scope>IDENTIFICATION</scope>
</reference>
<evidence type="ECO:0000256" key="6">
    <source>
        <dbReference type="ARBA" id="ARBA00022490"/>
    </source>
</evidence>
<evidence type="ECO:0000313" key="12">
    <source>
        <dbReference type="Proteomes" id="UP000887566"/>
    </source>
</evidence>
<feature type="compositionally biased region" description="Acidic residues" evidence="11">
    <location>
        <begin position="1"/>
        <end position="15"/>
    </location>
</feature>
<feature type="region of interest" description="Disordered" evidence="11">
    <location>
        <begin position="271"/>
        <end position="292"/>
    </location>
</feature>
<evidence type="ECO:0000313" key="13">
    <source>
        <dbReference type="WBParaSite" id="PSAMB.scaffold1571size29863.g13938.t1"/>
    </source>
</evidence>
<dbReference type="GO" id="GO:0000796">
    <property type="term" value="C:condensin complex"/>
    <property type="evidence" value="ECO:0007669"/>
    <property type="project" value="InterPro"/>
</dbReference>
<evidence type="ECO:0000256" key="11">
    <source>
        <dbReference type="SAM" id="MobiDB-lite"/>
    </source>
</evidence>
<feature type="region of interest" description="Disordered" evidence="11">
    <location>
        <begin position="1"/>
        <end position="33"/>
    </location>
</feature>
<evidence type="ECO:0000256" key="8">
    <source>
        <dbReference type="ARBA" id="ARBA00022776"/>
    </source>
</evidence>
<dbReference type="AlphaFoldDB" id="A0A914V5L2"/>
<protein>
    <recommendedName>
        <fullName evidence="4">Condensin complex subunit 2</fullName>
    </recommendedName>
</protein>
<dbReference type="PANTHER" id="PTHR13108">
    <property type="entry name" value="CONDENSIN COMPLEX SUBUNIT 2"/>
    <property type="match status" value="1"/>
</dbReference>
<comment type="subcellular location">
    <subcellularLocation>
        <location evidence="1">Chromosome</location>
    </subcellularLocation>
    <subcellularLocation>
        <location evidence="2">Cytoplasm</location>
    </subcellularLocation>
</comment>
<keyword evidence="10" id="KW-0131">Cell cycle</keyword>
<keyword evidence="8" id="KW-0498">Mitosis</keyword>
<feature type="compositionally biased region" description="Basic and acidic residues" evidence="11">
    <location>
        <begin position="16"/>
        <end position="29"/>
    </location>
</feature>
<evidence type="ECO:0000256" key="9">
    <source>
        <dbReference type="ARBA" id="ARBA00023067"/>
    </source>
</evidence>
<evidence type="ECO:0000256" key="4">
    <source>
        <dbReference type="ARBA" id="ARBA00016065"/>
    </source>
</evidence>
<keyword evidence="9" id="KW-0226">DNA condensation</keyword>
<dbReference type="PANTHER" id="PTHR13108:SF9">
    <property type="entry name" value="CONDENSIN COMPLEX SUBUNIT 2"/>
    <property type="match status" value="1"/>
</dbReference>